<dbReference type="EMBL" id="AP026866">
    <property type="protein sequence ID" value="BDS07323.1"/>
    <property type="molecule type" value="Genomic_DNA"/>
</dbReference>
<accession>A0AAT9FMZ0</accession>
<keyword evidence="1" id="KW-1133">Transmembrane helix</keyword>
<evidence type="ECO:0000313" key="2">
    <source>
        <dbReference type="EMBL" id="BDS07323.1"/>
    </source>
</evidence>
<dbReference type="AlphaFoldDB" id="A0AAT9FMZ0"/>
<dbReference type="KEGG" id="osu:NT6N_23630"/>
<feature type="transmembrane region" description="Helical" evidence="1">
    <location>
        <begin position="45"/>
        <end position="63"/>
    </location>
</feature>
<sequence length="113" mass="12642">MGLILTMLVPPIGIMVNLYFLPGWLIYAGWWRILYALPVKFSPRIFWLLSALVHLAYFGLSYTDLGLTSLDADLSRNWWLVIAGISCICIIPKNVAEQDASSDAIPSVSEKLL</sequence>
<protein>
    <submittedName>
        <fullName evidence="2">Uncharacterized protein</fullName>
    </submittedName>
</protein>
<feature type="transmembrane region" description="Helical" evidence="1">
    <location>
        <begin position="78"/>
        <end position="96"/>
    </location>
</feature>
<reference evidence="2" key="1">
    <citation type="submission" date="2024-07" db="EMBL/GenBank/DDBJ databases">
        <title>Complete genome sequence of Verrucomicrobiaceae bacterium NT6N.</title>
        <authorList>
            <person name="Huang C."/>
            <person name="Takami H."/>
            <person name="Hamasaki K."/>
        </authorList>
    </citation>
    <scope>NUCLEOTIDE SEQUENCE</scope>
    <source>
        <strain evidence="2">NT6N</strain>
    </source>
</reference>
<proteinExistence type="predicted"/>
<keyword evidence="1" id="KW-0812">Transmembrane</keyword>
<organism evidence="2">
    <name type="scientific">Oceaniferula spumae</name>
    <dbReference type="NCBI Taxonomy" id="2979115"/>
    <lineage>
        <taxon>Bacteria</taxon>
        <taxon>Pseudomonadati</taxon>
        <taxon>Verrucomicrobiota</taxon>
        <taxon>Verrucomicrobiia</taxon>
        <taxon>Verrucomicrobiales</taxon>
        <taxon>Verrucomicrobiaceae</taxon>
        <taxon>Oceaniferula</taxon>
    </lineage>
</organism>
<gene>
    <name evidence="2" type="ORF">NT6N_23630</name>
</gene>
<evidence type="ECO:0000256" key="1">
    <source>
        <dbReference type="SAM" id="Phobius"/>
    </source>
</evidence>
<keyword evidence="1" id="KW-0472">Membrane</keyword>
<feature type="transmembrane region" description="Helical" evidence="1">
    <location>
        <begin position="12"/>
        <end position="33"/>
    </location>
</feature>
<name>A0AAT9FMZ0_9BACT</name>